<evidence type="ECO:0000256" key="4">
    <source>
        <dbReference type="ARBA" id="ARBA00022670"/>
    </source>
</evidence>
<dbReference type="GO" id="GO:0006508">
    <property type="term" value="P:proteolysis"/>
    <property type="evidence" value="ECO:0007669"/>
    <property type="project" value="UniProtKB-KW"/>
</dbReference>
<keyword evidence="3" id="KW-1003">Cell membrane</keyword>
<feature type="active site" description="Charge relay system" evidence="10">
    <location>
        <position position="120"/>
    </location>
</feature>
<evidence type="ECO:0000256" key="9">
    <source>
        <dbReference type="ARBA" id="ARBA00023136"/>
    </source>
</evidence>
<dbReference type="InterPro" id="IPR023827">
    <property type="entry name" value="Peptidase_S8_Asp-AS"/>
</dbReference>
<dbReference type="PANTHER" id="PTHR43806:SF11">
    <property type="entry name" value="CEREVISIN-RELATED"/>
    <property type="match status" value="1"/>
</dbReference>
<dbReference type="PROSITE" id="PS00138">
    <property type="entry name" value="SUBTILASE_SER"/>
    <property type="match status" value="1"/>
</dbReference>
<reference evidence="16" key="2">
    <citation type="submission" date="2020-09" db="EMBL/GenBank/DDBJ databases">
        <authorList>
            <person name="Sun Q."/>
            <person name="Sedlacek I."/>
        </authorList>
    </citation>
    <scope>NUCLEOTIDE SEQUENCE</scope>
    <source>
        <strain evidence="16">CCM 7905</strain>
    </source>
</reference>
<feature type="chain" id="PRO_5037287693" evidence="14">
    <location>
        <begin position="21"/>
        <end position="466"/>
    </location>
</feature>
<keyword evidence="14" id="KW-0732">Signal</keyword>
<keyword evidence="7 10" id="KW-0720">Serine protease</keyword>
<dbReference type="PROSITE" id="PS00137">
    <property type="entry name" value="SUBTILASE_HIS"/>
    <property type="match status" value="1"/>
</dbReference>
<evidence type="ECO:0000313" key="16">
    <source>
        <dbReference type="EMBL" id="GGG14234.1"/>
    </source>
</evidence>
<feature type="domain" description="Peptidase S8/S53" evidence="15">
    <location>
        <begin position="80"/>
        <end position="382"/>
    </location>
</feature>
<organism evidence="16 17">
    <name type="scientific">Rhodococcoides trifolii</name>
    <dbReference type="NCBI Taxonomy" id="908250"/>
    <lineage>
        <taxon>Bacteria</taxon>
        <taxon>Bacillati</taxon>
        <taxon>Actinomycetota</taxon>
        <taxon>Actinomycetes</taxon>
        <taxon>Mycobacteriales</taxon>
        <taxon>Nocardiaceae</taxon>
        <taxon>Rhodococcoides</taxon>
    </lineage>
</organism>
<keyword evidence="5 13" id="KW-0812">Transmembrane</keyword>
<evidence type="ECO:0000256" key="6">
    <source>
        <dbReference type="ARBA" id="ARBA00022801"/>
    </source>
</evidence>
<dbReference type="AlphaFoldDB" id="A0A917FYJ4"/>
<evidence type="ECO:0000256" key="5">
    <source>
        <dbReference type="ARBA" id="ARBA00022692"/>
    </source>
</evidence>
<feature type="region of interest" description="Disordered" evidence="12">
    <location>
        <begin position="241"/>
        <end position="261"/>
    </location>
</feature>
<dbReference type="GO" id="GO:0005886">
    <property type="term" value="C:plasma membrane"/>
    <property type="evidence" value="ECO:0007669"/>
    <property type="project" value="UniProtKB-SubCell"/>
</dbReference>
<comment type="caution">
    <text evidence="16">The sequence shown here is derived from an EMBL/GenBank/DDBJ whole genome shotgun (WGS) entry which is preliminary data.</text>
</comment>
<dbReference type="PANTHER" id="PTHR43806">
    <property type="entry name" value="PEPTIDASE S8"/>
    <property type="match status" value="1"/>
</dbReference>
<evidence type="ECO:0000256" key="2">
    <source>
        <dbReference type="ARBA" id="ARBA00011073"/>
    </source>
</evidence>
<feature type="active site" description="Charge relay system" evidence="10">
    <location>
        <position position="89"/>
    </location>
</feature>
<dbReference type="PROSITE" id="PS00136">
    <property type="entry name" value="SUBTILASE_ASP"/>
    <property type="match status" value="1"/>
</dbReference>
<comment type="similarity">
    <text evidence="2 10 11">Belongs to the peptidase S8 family.</text>
</comment>
<accession>A0A917FYJ4</accession>
<dbReference type="InterPro" id="IPR022398">
    <property type="entry name" value="Peptidase_S8_His-AS"/>
</dbReference>
<sequence>MYLSAVVLALSALSRAAAGASVLPPSIDPADLPTVSEPAPDEPTEQRTQCAVAVPGGSGVTVPTAQAALDFADVWATTRGAGQVVAVIDTGVARHARLPDVIAGGDFVSTGNGIGDCDAHGTFVAGLIAARPAPDSGFAGGAPDAAILSIRQSSSAFAEADARQGDDTDAENSSGYGNVATMARAVRLAADSGATVVNISEVACGPAGSALGDGPLGAAVRYAAVERDVVVVAAAGNLGSGACEEQNMSPSPASPDADPWSTVSTVASPAWFDDYVLTVGSVDPDGRPSDFSLAGPWVDVAAPGTDMTSLDPAGTGLAIGTSSDDGRTVAINGTSFSAPLVSATAALVRARYPELKAAQVIERIEQTAHRPAEGWNARVGFGTIDPVAAVTNSGTDSIIAPISAASATLEPPAVAAVPDRRSERAALAGVGAVVFVTAAIATGAGVFRRRQPPPSSDASRSGSTPS</sequence>
<dbReference type="NCBIfam" id="TIGR03921">
    <property type="entry name" value="T7SS_mycosin"/>
    <property type="match status" value="1"/>
</dbReference>
<dbReference type="EMBL" id="BMCU01000003">
    <property type="protein sequence ID" value="GGG14234.1"/>
    <property type="molecule type" value="Genomic_DNA"/>
</dbReference>
<protein>
    <submittedName>
        <fullName evidence="16">Protease</fullName>
    </submittedName>
</protein>
<dbReference type="InterPro" id="IPR015500">
    <property type="entry name" value="Peptidase_S8_subtilisin-rel"/>
</dbReference>
<feature type="active site" description="Charge relay system" evidence="10">
    <location>
        <position position="335"/>
    </location>
</feature>
<keyword evidence="6 10" id="KW-0378">Hydrolase</keyword>
<dbReference type="InterPro" id="IPR023834">
    <property type="entry name" value="T7SS_pept_S8A_mycosin"/>
</dbReference>
<keyword evidence="4 10" id="KW-0645">Protease</keyword>
<keyword evidence="17" id="KW-1185">Reference proteome</keyword>
<proteinExistence type="inferred from homology"/>
<evidence type="ECO:0000256" key="12">
    <source>
        <dbReference type="SAM" id="MobiDB-lite"/>
    </source>
</evidence>
<evidence type="ECO:0000256" key="3">
    <source>
        <dbReference type="ARBA" id="ARBA00022475"/>
    </source>
</evidence>
<keyword evidence="8 13" id="KW-1133">Transmembrane helix</keyword>
<dbReference type="Proteomes" id="UP000654257">
    <property type="component" value="Unassembled WGS sequence"/>
</dbReference>
<reference evidence="16" key="1">
    <citation type="journal article" date="2014" name="Int. J. Syst. Evol. Microbiol.">
        <title>Complete genome sequence of Corynebacterium casei LMG S-19264T (=DSM 44701T), isolated from a smear-ripened cheese.</title>
        <authorList>
            <consortium name="US DOE Joint Genome Institute (JGI-PGF)"/>
            <person name="Walter F."/>
            <person name="Albersmeier A."/>
            <person name="Kalinowski J."/>
            <person name="Ruckert C."/>
        </authorList>
    </citation>
    <scope>NUCLEOTIDE SEQUENCE</scope>
    <source>
        <strain evidence="16">CCM 7905</strain>
    </source>
</reference>
<dbReference type="RefSeq" id="WP_188545688.1">
    <property type="nucleotide sequence ID" value="NZ_BMCU01000003.1"/>
</dbReference>
<keyword evidence="9 13" id="KW-0472">Membrane</keyword>
<feature type="compositionally biased region" description="Low complexity" evidence="12">
    <location>
        <begin position="249"/>
        <end position="261"/>
    </location>
</feature>
<evidence type="ECO:0000313" key="17">
    <source>
        <dbReference type="Proteomes" id="UP000654257"/>
    </source>
</evidence>
<evidence type="ECO:0000256" key="11">
    <source>
        <dbReference type="RuleBase" id="RU003355"/>
    </source>
</evidence>
<dbReference type="InterPro" id="IPR036852">
    <property type="entry name" value="Peptidase_S8/S53_dom_sf"/>
</dbReference>
<feature type="compositionally biased region" description="Polar residues" evidence="12">
    <location>
        <begin position="456"/>
        <end position="466"/>
    </location>
</feature>
<evidence type="ECO:0000256" key="14">
    <source>
        <dbReference type="SAM" id="SignalP"/>
    </source>
</evidence>
<evidence type="ECO:0000259" key="15">
    <source>
        <dbReference type="Pfam" id="PF00082"/>
    </source>
</evidence>
<dbReference type="GO" id="GO:0004252">
    <property type="term" value="F:serine-type endopeptidase activity"/>
    <property type="evidence" value="ECO:0007669"/>
    <property type="project" value="UniProtKB-UniRule"/>
</dbReference>
<dbReference type="PROSITE" id="PS51892">
    <property type="entry name" value="SUBTILASE"/>
    <property type="match status" value="1"/>
</dbReference>
<dbReference type="Gene3D" id="3.40.50.200">
    <property type="entry name" value="Peptidase S8/S53 domain"/>
    <property type="match status" value="1"/>
</dbReference>
<evidence type="ECO:0000256" key="7">
    <source>
        <dbReference type="ARBA" id="ARBA00022825"/>
    </source>
</evidence>
<feature type="transmembrane region" description="Helical" evidence="13">
    <location>
        <begin position="425"/>
        <end position="447"/>
    </location>
</feature>
<evidence type="ECO:0000256" key="8">
    <source>
        <dbReference type="ARBA" id="ARBA00022989"/>
    </source>
</evidence>
<feature type="region of interest" description="Disordered" evidence="12">
    <location>
        <begin position="447"/>
        <end position="466"/>
    </location>
</feature>
<name>A0A917FYJ4_9NOCA</name>
<dbReference type="Pfam" id="PF00082">
    <property type="entry name" value="Peptidase_S8"/>
    <property type="match status" value="1"/>
</dbReference>
<evidence type="ECO:0000256" key="1">
    <source>
        <dbReference type="ARBA" id="ARBA00004162"/>
    </source>
</evidence>
<evidence type="ECO:0000256" key="13">
    <source>
        <dbReference type="SAM" id="Phobius"/>
    </source>
</evidence>
<feature type="signal peptide" evidence="14">
    <location>
        <begin position="1"/>
        <end position="20"/>
    </location>
</feature>
<evidence type="ECO:0000256" key="10">
    <source>
        <dbReference type="PROSITE-ProRule" id="PRU01240"/>
    </source>
</evidence>
<gene>
    <name evidence="16" type="ORF">GCM10007304_30400</name>
</gene>
<dbReference type="InterPro" id="IPR050131">
    <property type="entry name" value="Peptidase_S8_subtilisin-like"/>
</dbReference>
<dbReference type="SUPFAM" id="SSF52743">
    <property type="entry name" value="Subtilisin-like"/>
    <property type="match status" value="1"/>
</dbReference>
<dbReference type="InterPro" id="IPR000209">
    <property type="entry name" value="Peptidase_S8/S53_dom"/>
</dbReference>
<dbReference type="InterPro" id="IPR023828">
    <property type="entry name" value="Peptidase_S8_Ser-AS"/>
</dbReference>
<dbReference type="PRINTS" id="PR00723">
    <property type="entry name" value="SUBTILISIN"/>
</dbReference>
<comment type="subcellular location">
    <subcellularLocation>
        <location evidence="1">Cell membrane</location>
        <topology evidence="1">Single-pass membrane protein</topology>
    </subcellularLocation>
</comment>